<keyword evidence="12" id="KW-0460">Magnesium</keyword>
<dbReference type="Gene3D" id="3.50.30.40">
    <property type="entry name" value="Ribonuclease E inhibitor RraA/RraA-like"/>
    <property type="match status" value="1"/>
</dbReference>
<comment type="function">
    <text evidence="8">Catalyzes the aldol cleavage of 4-hydroxy-4-methyl-2-oxoglutarate (HMG) into 2 molecules of pyruvate. Also contains a secondary oxaloacetate (OAA) decarboxylase activity due to the common pyruvate enolate transition state formed following C-C bond cleavage in the retro-aldol and decarboxylation reactions.</text>
</comment>
<dbReference type="PANTHER" id="PTHR33254:SF16">
    <property type="entry name" value="BLR3842 PROTEIN"/>
    <property type="match status" value="1"/>
</dbReference>
<feature type="binding site" evidence="12">
    <location>
        <position position="126"/>
    </location>
    <ligand>
        <name>Mg(2+)</name>
        <dbReference type="ChEBI" id="CHEBI:18420"/>
    </ligand>
</feature>
<dbReference type="Pfam" id="PF03737">
    <property type="entry name" value="RraA-like"/>
    <property type="match status" value="1"/>
</dbReference>
<reference evidence="13" key="1">
    <citation type="submission" date="2019-09" db="EMBL/GenBank/DDBJ databases">
        <title>Characterisation of the sponge microbiome using genome-centric metagenomics.</title>
        <authorList>
            <person name="Engelberts J.P."/>
            <person name="Robbins S.J."/>
            <person name="De Goeij J.M."/>
            <person name="Aranda M."/>
            <person name="Bell S.C."/>
            <person name="Webster N.S."/>
        </authorList>
    </citation>
    <scope>NUCLEOTIDE SEQUENCE</scope>
    <source>
        <strain evidence="13">SB0662_bin_9</strain>
    </source>
</reference>
<dbReference type="EC" id="4.1.1.112" evidence="6"/>
<comment type="caution">
    <text evidence="13">The sequence shown here is derived from an EMBL/GenBank/DDBJ whole genome shotgun (WGS) entry which is preliminary data.</text>
</comment>
<keyword evidence="12" id="KW-0479">Metal-binding</keyword>
<dbReference type="PANTHER" id="PTHR33254">
    <property type="entry name" value="4-HYDROXY-4-METHYL-2-OXOGLUTARATE ALDOLASE 3-RELATED"/>
    <property type="match status" value="1"/>
</dbReference>
<dbReference type="EC" id="4.1.3.17" evidence="5"/>
<comment type="cofactor">
    <cofactor evidence="2">
        <name>a divalent metal cation</name>
        <dbReference type="ChEBI" id="CHEBI:60240"/>
    </cofactor>
</comment>
<evidence type="ECO:0000313" key="13">
    <source>
        <dbReference type="EMBL" id="MYD90172.1"/>
    </source>
</evidence>
<evidence type="ECO:0000256" key="7">
    <source>
        <dbReference type="ARBA" id="ARBA00016549"/>
    </source>
</evidence>
<dbReference type="GO" id="GO:0047443">
    <property type="term" value="F:4-hydroxy-4-methyl-2-oxoglutarate aldolase activity"/>
    <property type="evidence" value="ECO:0007669"/>
    <property type="project" value="UniProtKB-EC"/>
</dbReference>
<evidence type="ECO:0000256" key="2">
    <source>
        <dbReference type="ARBA" id="ARBA00001968"/>
    </source>
</evidence>
<organism evidence="13">
    <name type="scientific">Caldilineaceae bacterium SB0662_bin_9</name>
    <dbReference type="NCBI Taxonomy" id="2605258"/>
    <lineage>
        <taxon>Bacteria</taxon>
        <taxon>Bacillati</taxon>
        <taxon>Chloroflexota</taxon>
        <taxon>Caldilineae</taxon>
        <taxon>Caldilineales</taxon>
        <taxon>Caldilineaceae</taxon>
    </lineage>
</organism>
<feature type="binding site" evidence="12">
    <location>
        <position position="125"/>
    </location>
    <ligand>
        <name>substrate</name>
    </ligand>
</feature>
<comment type="catalytic activity">
    <reaction evidence="11">
        <text>oxaloacetate + H(+) = pyruvate + CO2</text>
        <dbReference type="Rhea" id="RHEA:15641"/>
        <dbReference type="ChEBI" id="CHEBI:15361"/>
        <dbReference type="ChEBI" id="CHEBI:15378"/>
        <dbReference type="ChEBI" id="CHEBI:16452"/>
        <dbReference type="ChEBI" id="CHEBI:16526"/>
        <dbReference type="EC" id="4.1.1.112"/>
    </reaction>
</comment>
<evidence type="ECO:0000256" key="11">
    <source>
        <dbReference type="ARBA" id="ARBA00047973"/>
    </source>
</evidence>
<dbReference type="GO" id="GO:0046872">
    <property type="term" value="F:metal ion binding"/>
    <property type="evidence" value="ECO:0007669"/>
    <property type="project" value="UniProtKB-KW"/>
</dbReference>
<evidence type="ECO:0000256" key="6">
    <source>
        <dbReference type="ARBA" id="ARBA00012947"/>
    </source>
</evidence>
<dbReference type="InterPro" id="IPR036704">
    <property type="entry name" value="RraA/RraA-like_sf"/>
</dbReference>
<evidence type="ECO:0000256" key="4">
    <source>
        <dbReference type="ARBA" id="ARBA00011233"/>
    </source>
</evidence>
<evidence type="ECO:0000256" key="5">
    <source>
        <dbReference type="ARBA" id="ARBA00012213"/>
    </source>
</evidence>
<comment type="subunit">
    <text evidence="4">Homotrimer.</text>
</comment>
<accession>A0A6B1DTZ4</accession>
<dbReference type="NCBIfam" id="NF006093">
    <property type="entry name" value="PRK08245.1"/>
    <property type="match status" value="1"/>
</dbReference>
<dbReference type="AlphaFoldDB" id="A0A6B1DTZ4"/>
<protein>
    <recommendedName>
        <fullName evidence="7">Putative 4-hydroxy-4-methyl-2-oxoglutarate aldolase</fullName>
        <ecNumber evidence="6">4.1.1.112</ecNumber>
        <ecNumber evidence="5">4.1.3.17</ecNumber>
    </recommendedName>
    <alternativeName>
        <fullName evidence="10">Oxaloacetate decarboxylase</fullName>
    </alternativeName>
    <alternativeName>
        <fullName evidence="9">RraA-like protein</fullName>
    </alternativeName>
</protein>
<evidence type="ECO:0000256" key="1">
    <source>
        <dbReference type="ARBA" id="ARBA00001342"/>
    </source>
</evidence>
<sequence length="236" mass="25775">MSDYRISAADRETLSHISTATLTASLIKRGIKRGFMQGVHPIKPGLTMAGHAFTLRYIPSRQDLVDRRYDNSTNVQRLAMEAVGPDQVLVVDARRVIATGTMGDILAHRIRERGCVGVVTDGSLRDTPALRAMDFPIYLGGAAATPSHTHHHPVDMNVPVGCGDVAVMPDDLIVGDSEGVVVIPNAMAREVIDEAADQEELENWVVEQVKTGRPLQGLYPPNEETKAQFEAWKNSQ</sequence>
<evidence type="ECO:0000256" key="12">
    <source>
        <dbReference type="PIRSR" id="PIRSR605493-1"/>
    </source>
</evidence>
<evidence type="ECO:0000256" key="3">
    <source>
        <dbReference type="ARBA" id="ARBA00008621"/>
    </source>
</evidence>
<proteinExistence type="inferred from homology"/>
<comment type="catalytic activity">
    <reaction evidence="1">
        <text>4-hydroxy-4-methyl-2-oxoglutarate = 2 pyruvate</text>
        <dbReference type="Rhea" id="RHEA:22748"/>
        <dbReference type="ChEBI" id="CHEBI:15361"/>
        <dbReference type="ChEBI" id="CHEBI:58276"/>
        <dbReference type="EC" id="4.1.3.17"/>
    </reaction>
</comment>
<gene>
    <name evidence="13" type="ORF">F4Y08_07500</name>
</gene>
<evidence type="ECO:0000256" key="8">
    <source>
        <dbReference type="ARBA" id="ARBA00025046"/>
    </source>
</evidence>
<dbReference type="EMBL" id="VXPY01000052">
    <property type="protein sequence ID" value="MYD90172.1"/>
    <property type="molecule type" value="Genomic_DNA"/>
</dbReference>
<dbReference type="CDD" id="cd16841">
    <property type="entry name" value="RraA_family"/>
    <property type="match status" value="1"/>
</dbReference>
<feature type="binding site" evidence="12">
    <location>
        <begin position="103"/>
        <end position="106"/>
    </location>
    <ligand>
        <name>substrate</name>
    </ligand>
</feature>
<comment type="similarity">
    <text evidence="3">Belongs to the class II aldolase/RraA-like family.</text>
</comment>
<comment type="cofactor">
    <cofactor evidence="12">
        <name>Mg(2+)</name>
        <dbReference type="ChEBI" id="CHEBI:18420"/>
    </cofactor>
</comment>
<evidence type="ECO:0000256" key="10">
    <source>
        <dbReference type="ARBA" id="ARBA00032305"/>
    </source>
</evidence>
<dbReference type="InterPro" id="IPR005493">
    <property type="entry name" value="RraA/RraA-like"/>
</dbReference>
<name>A0A6B1DTZ4_9CHLR</name>
<dbReference type="GO" id="GO:0008948">
    <property type="term" value="F:oxaloacetate decarboxylase activity"/>
    <property type="evidence" value="ECO:0007669"/>
    <property type="project" value="UniProtKB-EC"/>
</dbReference>
<dbReference type="SUPFAM" id="SSF89562">
    <property type="entry name" value="RraA-like"/>
    <property type="match status" value="1"/>
</dbReference>
<evidence type="ECO:0000256" key="9">
    <source>
        <dbReference type="ARBA" id="ARBA00030169"/>
    </source>
</evidence>